<dbReference type="AlphaFoldDB" id="A0A0T9RTQ8"/>
<dbReference type="EMBL" id="CQBK01000110">
    <property type="protein sequence ID" value="CNI84608.1"/>
    <property type="molecule type" value="Genomic_DNA"/>
</dbReference>
<reference evidence="1 2" key="1">
    <citation type="submission" date="2015-03" db="EMBL/GenBank/DDBJ databases">
        <authorList>
            <person name="Murphy D."/>
        </authorList>
    </citation>
    <scope>NUCLEOTIDE SEQUENCE [LARGE SCALE GENOMIC DNA]</scope>
    <source>
        <strain evidence="1 2">Y233</strain>
    </source>
</reference>
<protein>
    <submittedName>
        <fullName evidence="1">Uncharacterized protein</fullName>
    </submittedName>
</protein>
<organism evidence="1 2">
    <name type="scientific">Yersinia similis</name>
    <dbReference type="NCBI Taxonomy" id="367190"/>
    <lineage>
        <taxon>Bacteria</taxon>
        <taxon>Pseudomonadati</taxon>
        <taxon>Pseudomonadota</taxon>
        <taxon>Gammaproteobacteria</taxon>
        <taxon>Enterobacterales</taxon>
        <taxon>Yersiniaceae</taxon>
        <taxon>Yersinia</taxon>
    </lineage>
</organism>
<sequence>MWFENAMYKEKIKYMFNNEFSIENIEINTCLFYAHSSLRLGFYSKNIPSVFPAKWKKNEFNALSVTLELGDIIDFECKGTSLGFECTPTIKYIDNKVHISISHDNFYLNCIAQFLTIRDINPYLDERWG</sequence>
<dbReference type="Proteomes" id="UP000038204">
    <property type="component" value="Unassembled WGS sequence"/>
</dbReference>
<accession>A0A0T9RTQ8</accession>
<dbReference type="RefSeq" id="WP_049602204.1">
    <property type="nucleotide sequence ID" value="NZ_CPZI01000086.1"/>
</dbReference>
<name>A0A0T9RTQ8_9GAMM</name>
<dbReference type="InterPro" id="IPR028957">
    <property type="entry name" value="Imm50"/>
</dbReference>
<evidence type="ECO:0000313" key="2">
    <source>
        <dbReference type="Proteomes" id="UP000038204"/>
    </source>
</evidence>
<evidence type="ECO:0000313" key="1">
    <source>
        <dbReference type="EMBL" id="CNI84608.1"/>
    </source>
</evidence>
<proteinExistence type="predicted"/>
<dbReference type="Pfam" id="PF15594">
    <property type="entry name" value="Imm50"/>
    <property type="match status" value="1"/>
</dbReference>
<gene>
    <name evidence="1" type="ORF">ERS008667_04452</name>
</gene>